<evidence type="ECO:0000256" key="5">
    <source>
        <dbReference type="ARBA" id="ARBA00022989"/>
    </source>
</evidence>
<evidence type="ECO:0000259" key="8">
    <source>
        <dbReference type="PROSITE" id="PS50850"/>
    </source>
</evidence>
<dbReference type="InterPro" id="IPR011701">
    <property type="entry name" value="MFS"/>
</dbReference>
<dbReference type="Gene3D" id="1.20.1250.20">
    <property type="entry name" value="MFS general substrate transporter like domains"/>
    <property type="match status" value="1"/>
</dbReference>
<evidence type="ECO:0000256" key="6">
    <source>
        <dbReference type="ARBA" id="ARBA00023136"/>
    </source>
</evidence>
<dbReference type="GO" id="GO:0022857">
    <property type="term" value="F:transmembrane transporter activity"/>
    <property type="evidence" value="ECO:0007669"/>
    <property type="project" value="InterPro"/>
</dbReference>
<feature type="transmembrane region" description="Helical" evidence="7">
    <location>
        <begin position="71"/>
        <end position="93"/>
    </location>
</feature>
<feature type="transmembrane region" description="Helical" evidence="7">
    <location>
        <begin position="410"/>
        <end position="429"/>
    </location>
</feature>
<evidence type="ECO:0000256" key="3">
    <source>
        <dbReference type="ARBA" id="ARBA00022475"/>
    </source>
</evidence>
<feature type="transmembrane region" description="Helical" evidence="7">
    <location>
        <begin position="198"/>
        <end position="217"/>
    </location>
</feature>
<proteinExistence type="predicted"/>
<feature type="transmembrane region" description="Helical" evidence="7">
    <location>
        <begin position="247"/>
        <end position="264"/>
    </location>
</feature>
<feature type="transmembrane region" description="Helical" evidence="7">
    <location>
        <begin position="370"/>
        <end position="390"/>
    </location>
</feature>
<keyword evidence="6 7" id="KW-0472">Membrane</keyword>
<dbReference type="GO" id="GO:0005886">
    <property type="term" value="C:plasma membrane"/>
    <property type="evidence" value="ECO:0007669"/>
    <property type="project" value="UniProtKB-SubCell"/>
</dbReference>
<accession>A0AAU9J602</accession>
<evidence type="ECO:0000256" key="4">
    <source>
        <dbReference type="ARBA" id="ARBA00022692"/>
    </source>
</evidence>
<keyword evidence="3" id="KW-1003">Cell membrane</keyword>
<reference evidence="9" key="1">
    <citation type="submission" date="2021-09" db="EMBL/GenBank/DDBJ databases">
        <authorList>
            <consortium name="AG Swart"/>
            <person name="Singh M."/>
            <person name="Singh A."/>
            <person name="Seah K."/>
            <person name="Emmerich C."/>
        </authorList>
    </citation>
    <scope>NUCLEOTIDE SEQUENCE</scope>
    <source>
        <strain evidence="9">ATCC30299</strain>
    </source>
</reference>
<dbReference type="Pfam" id="PF07690">
    <property type="entry name" value="MFS_1"/>
    <property type="match status" value="1"/>
</dbReference>
<dbReference type="PANTHER" id="PTHR23517:SF3">
    <property type="entry name" value="INTEGRAL MEMBRANE TRANSPORT PROTEIN"/>
    <property type="match status" value="1"/>
</dbReference>
<dbReference type="AlphaFoldDB" id="A0AAU9J602"/>
<keyword evidence="10" id="KW-1185">Reference proteome</keyword>
<sequence length="448" mass="50285">MDNKTVKSESTPLVKKDQSGFVQLMKSFALLKDSPRDLFITIPIIILMTSTYQTLMIVSTLYMIEIWDFSDLLAGFIFASYGIVGTFYCFVVGTIPDWLGVKTTYILISLMCLTGYLMLVFIPQPVIQIITLLFIILSANLAFLACHKLAIAKLTTIQTRPAGFSLYNALVHVSGLMSGIYTDLILSLNGENRLSFQLIFGICALCFLLALFLSLALSRTNLHEEEINKKSESLVSMLKEIYVLKRFWRLLTLILLTVIIRTAFVHSMATLPIYMNREMGSDSHYGYVFAIESIFLIIFSLTMTFIVYYMSLYSTLIVAGTISTAAPLVLVFGASYWTVFTFAILAGLGESICTPRMIEYTKQVALQGREGVFLSLNTISLVLSLTVAGFSSGWFLGEFCPDDGERECWAMWYLISGICLAGTLLMVFLREYIEQPKDELQPNCCNRD</sequence>
<evidence type="ECO:0000256" key="2">
    <source>
        <dbReference type="ARBA" id="ARBA00022448"/>
    </source>
</evidence>
<gene>
    <name evidence="9" type="ORF">BSTOLATCC_MIC22319</name>
</gene>
<evidence type="ECO:0000256" key="1">
    <source>
        <dbReference type="ARBA" id="ARBA00004651"/>
    </source>
</evidence>
<evidence type="ECO:0000256" key="7">
    <source>
        <dbReference type="SAM" id="Phobius"/>
    </source>
</evidence>
<keyword evidence="4 7" id="KW-0812">Transmembrane</keyword>
<feature type="transmembrane region" description="Helical" evidence="7">
    <location>
        <begin position="164"/>
        <end position="186"/>
    </location>
</feature>
<evidence type="ECO:0000313" key="9">
    <source>
        <dbReference type="EMBL" id="CAG9318962.1"/>
    </source>
</evidence>
<comment type="caution">
    <text evidence="9">The sequence shown here is derived from an EMBL/GenBank/DDBJ whole genome shotgun (WGS) entry which is preliminary data.</text>
</comment>
<dbReference type="InterPro" id="IPR020846">
    <property type="entry name" value="MFS_dom"/>
</dbReference>
<feature type="transmembrane region" description="Helical" evidence="7">
    <location>
        <begin position="285"/>
        <end position="310"/>
    </location>
</feature>
<evidence type="ECO:0000313" key="10">
    <source>
        <dbReference type="Proteomes" id="UP001162131"/>
    </source>
</evidence>
<dbReference type="PANTHER" id="PTHR23517">
    <property type="entry name" value="RESISTANCE PROTEIN MDTM, PUTATIVE-RELATED-RELATED"/>
    <property type="match status" value="1"/>
</dbReference>
<feature type="domain" description="Major facilitator superfamily (MFS) profile" evidence="8">
    <location>
        <begin position="250"/>
        <end position="448"/>
    </location>
</feature>
<feature type="transmembrane region" description="Helical" evidence="7">
    <location>
        <begin position="38"/>
        <end position="64"/>
    </location>
</feature>
<keyword evidence="5 7" id="KW-1133">Transmembrane helix</keyword>
<dbReference type="SUPFAM" id="SSF103473">
    <property type="entry name" value="MFS general substrate transporter"/>
    <property type="match status" value="2"/>
</dbReference>
<keyword evidence="2" id="KW-0813">Transport</keyword>
<feature type="transmembrane region" description="Helical" evidence="7">
    <location>
        <begin position="129"/>
        <end position="152"/>
    </location>
</feature>
<dbReference type="InterPro" id="IPR050171">
    <property type="entry name" value="MFS_Transporters"/>
</dbReference>
<name>A0AAU9J602_9CILI</name>
<comment type="subcellular location">
    <subcellularLocation>
        <location evidence="1">Cell membrane</location>
        <topology evidence="1">Multi-pass membrane protein</topology>
    </subcellularLocation>
</comment>
<feature type="transmembrane region" description="Helical" evidence="7">
    <location>
        <begin position="105"/>
        <end position="122"/>
    </location>
</feature>
<protein>
    <recommendedName>
        <fullName evidence="8">Major facilitator superfamily (MFS) profile domain-containing protein</fullName>
    </recommendedName>
</protein>
<dbReference type="InterPro" id="IPR036259">
    <property type="entry name" value="MFS_trans_sf"/>
</dbReference>
<dbReference type="EMBL" id="CAJZBQ010000021">
    <property type="protein sequence ID" value="CAG9318962.1"/>
    <property type="molecule type" value="Genomic_DNA"/>
</dbReference>
<dbReference type="PROSITE" id="PS50850">
    <property type="entry name" value="MFS"/>
    <property type="match status" value="1"/>
</dbReference>
<feature type="transmembrane region" description="Helical" evidence="7">
    <location>
        <begin position="316"/>
        <end position="349"/>
    </location>
</feature>
<organism evidence="9 10">
    <name type="scientific">Blepharisma stoltei</name>
    <dbReference type="NCBI Taxonomy" id="1481888"/>
    <lineage>
        <taxon>Eukaryota</taxon>
        <taxon>Sar</taxon>
        <taxon>Alveolata</taxon>
        <taxon>Ciliophora</taxon>
        <taxon>Postciliodesmatophora</taxon>
        <taxon>Heterotrichea</taxon>
        <taxon>Heterotrichida</taxon>
        <taxon>Blepharismidae</taxon>
        <taxon>Blepharisma</taxon>
    </lineage>
</organism>
<dbReference type="Proteomes" id="UP001162131">
    <property type="component" value="Unassembled WGS sequence"/>
</dbReference>